<dbReference type="Proteomes" id="UP000294530">
    <property type="component" value="Unassembled WGS sequence"/>
</dbReference>
<evidence type="ECO:0000313" key="3">
    <source>
        <dbReference type="Proteomes" id="UP000294530"/>
    </source>
</evidence>
<name>A0A976IBN7_BRELC</name>
<evidence type="ECO:0000313" key="2">
    <source>
        <dbReference type="EMBL" id="TDH66135.1"/>
    </source>
</evidence>
<evidence type="ECO:0000256" key="1">
    <source>
        <dbReference type="SAM" id="MobiDB-lite"/>
    </source>
</evidence>
<dbReference type="GeneID" id="94345472"/>
<accession>A0A976IBN7</accession>
<dbReference type="AlphaFoldDB" id="A0A976IBN7"/>
<comment type="caution">
    <text evidence="2">The sequence shown here is derived from an EMBL/GenBank/DDBJ whole genome shotgun (WGS) entry which is preliminary data.</text>
</comment>
<gene>
    <name evidence="2" type="ORF">CCR75_001700</name>
</gene>
<feature type="compositionally biased region" description="Basic and acidic residues" evidence="1">
    <location>
        <begin position="84"/>
        <end position="96"/>
    </location>
</feature>
<dbReference type="RefSeq" id="XP_067815634.1">
    <property type="nucleotide sequence ID" value="XM_067959801.1"/>
</dbReference>
<dbReference type="KEGG" id="blac:94345472"/>
<feature type="compositionally biased region" description="Basic and acidic residues" evidence="1">
    <location>
        <begin position="68"/>
        <end position="77"/>
    </location>
</feature>
<keyword evidence="3" id="KW-1185">Reference proteome</keyword>
<organism evidence="2 3">
    <name type="scientific">Bremia lactucae</name>
    <name type="common">Lettuce downy mildew</name>
    <dbReference type="NCBI Taxonomy" id="4779"/>
    <lineage>
        <taxon>Eukaryota</taxon>
        <taxon>Sar</taxon>
        <taxon>Stramenopiles</taxon>
        <taxon>Oomycota</taxon>
        <taxon>Peronosporomycetes</taxon>
        <taxon>Peronosporales</taxon>
        <taxon>Peronosporaceae</taxon>
        <taxon>Bremia</taxon>
    </lineage>
</organism>
<protein>
    <recommendedName>
        <fullName evidence="4">START domain-containing protein</fullName>
    </recommendedName>
</protein>
<dbReference type="EMBL" id="SHOA02000018">
    <property type="protein sequence ID" value="TDH66135.1"/>
    <property type="molecule type" value="Genomic_DNA"/>
</dbReference>
<sequence>MADSTFLDDIVGFLHNDDDLNASGGDMLPSLDKEDSVLSTSDAQIPLQLSNVPPSFDLLFRSHHQISDSDYTSHDTESNASSSNKREKSAKENRTRDAKRRIFYRQKRKAEKEDLYQEYKSLSTQLTALRVQKELDKVKRGCGLASAVVWKALASRHLHARLLAETQQRRLKEAVARRSAVIRDLNDIIQKKLKIDQFEGSEMVSSMPSRLEAPDWIFYETLINELDQVYAQTDYIFHESATLALSTLNGGYRCGALPRKSKYHELVGTMTLPFPLERVRYIIRGVEIMESRPGYEKLWFPGIPNNTIVARCQFQAETGNGSFVQHLLTRHFDETERKVMVWRKFTEGDGAYAGMHIDETGWNVIRRSPDGKGTVIESISRSIPMPFSSVVNLEGVLKEFADTIIDIGKEECQKCVRKLDILLRNDARARYPHAI</sequence>
<evidence type="ECO:0008006" key="4">
    <source>
        <dbReference type="Google" id="ProtNLM"/>
    </source>
</evidence>
<feature type="region of interest" description="Disordered" evidence="1">
    <location>
        <begin position="68"/>
        <end position="101"/>
    </location>
</feature>
<proteinExistence type="predicted"/>
<dbReference type="OrthoDB" id="114061at2759"/>
<reference evidence="2 3" key="1">
    <citation type="journal article" date="2021" name="Genome Biol.">
        <title>AFLAP: assembly-free linkage analysis pipeline using k-mers from genome sequencing data.</title>
        <authorList>
            <person name="Fletcher K."/>
            <person name="Zhang L."/>
            <person name="Gil J."/>
            <person name="Han R."/>
            <person name="Cavanaugh K."/>
            <person name="Michelmore R."/>
        </authorList>
    </citation>
    <scope>NUCLEOTIDE SEQUENCE [LARGE SCALE GENOMIC DNA]</scope>
    <source>
        <strain evidence="2 3">SF5</strain>
    </source>
</reference>